<dbReference type="InterPro" id="IPR003115">
    <property type="entry name" value="ParB_N"/>
</dbReference>
<evidence type="ECO:0000256" key="2">
    <source>
        <dbReference type="ARBA" id="ARBA00022829"/>
    </source>
</evidence>
<evidence type="ECO:0000313" key="6">
    <source>
        <dbReference type="EMBL" id="KKU56434.1"/>
    </source>
</evidence>
<dbReference type="SUPFAM" id="SSF110849">
    <property type="entry name" value="ParB/Sulfiredoxin"/>
    <property type="match status" value="1"/>
</dbReference>
<dbReference type="InterPro" id="IPR057240">
    <property type="entry name" value="ParB_dimer_C"/>
</dbReference>
<dbReference type="InterPro" id="IPR036086">
    <property type="entry name" value="ParB/Sulfiredoxin_sf"/>
</dbReference>
<dbReference type="PATRIC" id="fig|1619117.3.peg.501"/>
<dbReference type="GO" id="GO:0003677">
    <property type="term" value="F:DNA binding"/>
    <property type="evidence" value="ECO:0007669"/>
    <property type="project" value="UniProtKB-KW"/>
</dbReference>
<dbReference type="Gene3D" id="3.90.1530.30">
    <property type="match status" value="1"/>
</dbReference>
<dbReference type="InterPro" id="IPR041468">
    <property type="entry name" value="HTH_ParB/Spo0J"/>
</dbReference>
<dbReference type="EMBL" id="LCNN01000033">
    <property type="protein sequence ID" value="KKU56434.1"/>
    <property type="molecule type" value="Genomic_DNA"/>
</dbReference>
<feature type="compositionally biased region" description="Polar residues" evidence="4">
    <location>
        <begin position="305"/>
        <end position="316"/>
    </location>
</feature>
<dbReference type="AlphaFoldDB" id="A0A0G1RGI3"/>
<dbReference type="NCBIfam" id="TIGR00180">
    <property type="entry name" value="parB_part"/>
    <property type="match status" value="1"/>
</dbReference>
<dbReference type="FunFam" id="3.90.1530.30:FF:000001">
    <property type="entry name" value="Chromosome partitioning protein ParB"/>
    <property type="match status" value="1"/>
</dbReference>
<dbReference type="SUPFAM" id="SSF109709">
    <property type="entry name" value="KorB DNA-binding domain-like"/>
    <property type="match status" value="1"/>
</dbReference>
<evidence type="ECO:0000256" key="1">
    <source>
        <dbReference type="ARBA" id="ARBA00006295"/>
    </source>
</evidence>
<gene>
    <name evidence="6" type="ORF">UX79_C0033G0007</name>
</gene>
<dbReference type="SMART" id="SM00470">
    <property type="entry name" value="ParB"/>
    <property type="match status" value="1"/>
</dbReference>
<feature type="domain" description="ParB-like N-terminal" evidence="5">
    <location>
        <begin position="10"/>
        <end position="110"/>
    </location>
</feature>
<dbReference type="InterPro" id="IPR004437">
    <property type="entry name" value="ParB/RepB/Spo0J"/>
</dbReference>
<dbReference type="CDD" id="cd16393">
    <property type="entry name" value="SPO0J_N"/>
    <property type="match status" value="1"/>
</dbReference>
<organism evidence="6 7">
    <name type="scientific">candidate division WWE3 bacterium GW2011_GWB1_47_11</name>
    <dbReference type="NCBI Taxonomy" id="1619117"/>
    <lineage>
        <taxon>Bacteria</taxon>
        <taxon>Katanobacteria</taxon>
    </lineage>
</organism>
<dbReference type="GO" id="GO:0007059">
    <property type="term" value="P:chromosome segregation"/>
    <property type="evidence" value="ECO:0007669"/>
    <property type="project" value="UniProtKB-KW"/>
</dbReference>
<evidence type="ECO:0000259" key="5">
    <source>
        <dbReference type="SMART" id="SM00470"/>
    </source>
</evidence>
<comment type="similarity">
    <text evidence="1">Belongs to the ParB family.</text>
</comment>
<reference evidence="6 7" key="1">
    <citation type="journal article" date="2015" name="Nature">
        <title>rRNA introns, odd ribosomes, and small enigmatic genomes across a large radiation of phyla.</title>
        <authorList>
            <person name="Brown C.T."/>
            <person name="Hug L.A."/>
            <person name="Thomas B.C."/>
            <person name="Sharon I."/>
            <person name="Castelle C.J."/>
            <person name="Singh A."/>
            <person name="Wilkins M.J."/>
            <person name="Williams K.H."/>
            <person name="Banfield J.F."/>
        </authorList>
    </citation>
    <scope>NUCLEOTIDE SEQUENCE [LARGE SCALE GENOMIC DNA]</scope>
</reference>
<comment type="caution">
    <text evidence="6">The sequence shown here is derived from an EMBL/GenBank/DDBJ whole genome shotgun (WGS) entry which is preliminary data.</text>
</comment>
<dbReference type="Pfam" id="PF02195">
    <property type="entry name" value="ParB_N"/>
    <property type="match status" value="1"/>
</dbReference>
<dbReference type="Pfam" id="PF17762">
    <property type="entry name" value="HTH_ParB"/>
    <property type="match status" value="1"/>
</dbReference>
<name>A0A0G1RGI3_UNCKA</name>
<dbReference type="InterPro" id="IPR050336">
    <property type="entry name" value="Chromosome_partition/occlusion"/>
</dbReference>
<feature type="region of interest" description="Disordered" evidence="4">
    <location>
        <begin position="304"/>
        <end position="348"/>
    </location>
</feature>
<dbReference type="Proteomes" id="UP000034684">
    <property type="component" value="Unassembled WGS sequence"/>
</dbReference>
<dbReference type="FunFam" id="1.10.10.2830:FF:000001">
    <property type="entry name" value="Chromosome partitioning protein ParB"/>
    <property type="match status" value="1"/>
</dbReference>
<dbReference type="Pfam" id="PF23552">
    <property type="entry name" value="ParB_C"/>
    <property type="match status" value="1"/>
</dbReference>
<protein>
    <submittedName>
        <fullName evidence="6">ParB-like protein partition protein</fullName>
    </submittedName>
</protein>
<accession>A0A0G1RGI3</accession>
<proteinExistence type="inferred from homology"/>
<evidence type="ECO:0000256" key="4">
    <source>
        <dbReference type="SAM" id="MobiDB-lite"/>
    </source>
</evidence>
<evidence type="ECO:0000313" key="7">
    <source>
        <dbReference type="Proteomes" id="UP000034684"/>
    </source>
</evidence>
<dbReference type="PANTHER" id="PTHR33375">
    <property type="entry name" value="CHROMOSOME-PARTITIONING PROTEIN PARB-RELATED"/>
    <property type="match status" value="1"/>
</dbReference>
<keyword evidence="3" id="KW-0238">DNA-binding</keyword>
<evidence type="ECO:0000256" key="3">
    <source>
        <dbReference type="ARBA" id="ARBA00023125"/>
    </source>
</evidence>
<dbReference type="PANTHER" id="PTHR33375:SF1">
    <property type="entry name" value="CHROMOSOME-PARTITIONING PROTEIN PARB-RELATED"/>
    <property type="match status" value="1"/>
</dbReference>
<keyword evidence="2" id="KW-0159">Chromosome partition</keyword>
<dbReference type="Gene3D" id="1.10.10.2830">
    <property type="match status" value="1"/>
</dbReference>
<sequence length="348" mass="39237">MSEFFNNAIFWIEVDKIKPNPFQPRKEFDELKLADLARSIRQYGVLQPLTVSRREVEKADGGLAAEYELIAGERRLRAAKIAGIAQVPVLIRAGFDDDKTKLELAIIENLQREDLNPLDRAQAFEKLVKEFGFKHTEIASKIGKSREYVSNSLRILALPEEMRQALAEGKINEGHTRPLLMLIDRPAEQVTLFKEIMLKRLTVRDTESIARRIATDRVRKKEYLYAPEILQMERDLTEVLGTRVAIEPKENGGKVSIDFMTESDLRELLNSLVAKATSIKQENASNTVLQKVLGSPEARLGERASGQTILQDSAPSAGSGISVEDLDDRSEEEKTIDENTFDPKNFSI</sequence>
<dbReference type="GO" id="GO:0005694">
    <property type="term" value="C:chromosome"/>
    <property type="evidence" value="ECO:0007669"/>
    <property type="project" value="TreeGrafter"/>
</dbReference>